<dbReference type="InterPro" id="IPR001544">
    <property type="entry name" value="Aminotrans_IV"/>
</dbReference>
<keyword evidence="1" id="KW-0808">Transferase</keyword>
<dbReference type="STRING" id="417292.SAMN05421806_10969"/>
<dbReference type="Pfam" id="PF01063">
    <property type="entry name" value="Aminotran_4"/>
    <property type="match status" value="1"/>
</dbReference>
<keyword evidence="1" id="KW-0032">Aminotransferase</keyword>
<dbReference type="GO" id="GO:0016829">
    <property type="term" value="F:lyase activity"/>
    <property type="evidence" value="ECO:0007669"/>
    <property type="project" value="UniProtKB-KW"/>
</dbReference>
<keyword evidence="2" id="KW-1185">Reference proteome</keyword>
<protein>
    <submittedName>
        <fullName evidence="1">Branched-chain amino acid aminotransferase/4-amino-4-deoxychorismate lyase</fullName>
    </submittedName>
</protein>
<dbReference type="OrthoDB" id="8912228at2"/>
<dbReference type="NCBIfam" id="NF006734">
    <property type="entry name" value="PRK09266.1"/>
    <property type="match status" value="1"/>
</dbReference>
<evidence type="ECO:0000313" key="1">
    <source>
        <dbReference type="EMBL" id="SDK59960.1"/>
    </source>
</evidence>
<dbReference type="AlphaFoldDB" id="A0A1G9D7R0"/>
<dbReference type="GO" id="GO:0008483">
    <property type="term" value="F:transaminase activity"/>
    <property type="evidence" value="ECO:0007669"/>
    <property type="project" value="UniProtKB-KW"/>
</dbReference>
<dbReference type="Gene3D" id="3.20.10.10">
    <property type="entry name" value="D-amino Acid Aminotransferase, subunit A, domain 2"/>
    <property type="match status" value="1"/>
</dbReference>
<keyword evidence="1" id="KW-0456">Lyase</keyword>
<dbReference type="InterPro" id="IPR043132">
    <property type="entry name" value="BCAT-like_C"/>
</dbReference>
<reference evidence="1 2" key="1">
    <citation type="submission" date="2016-10" db="EMBL/GenBank/DDBJ databases">
        <authorList>
            <person name="de Groot N.N."/>
        </authorList>
    </citation>
    <scope>NUCLEOTIDE SEQUENCE [LARGE SCALE GENOMIC DNA]</scope>
    <source>
        <strain evidence="1 2">CGMCC 4.5727</strain>
    </source>
</reference>
<proteinExistence type="predicted"/>
<dbReference type="RefSeq" id="WP_093612870.1">
    <property type="nucleotide sequence ID" value="NZ_FNFF01000009.1"/>
</dbReference>
<dbReference type="InterPro" id="IPR036038">
    <property type="entry name" value="Aminotransferase-like"/>
</dbReference>
<dbReference type="EMBL" id="FNFF01000009">
    <property type="protein sequence ID" value="SDK59960.1"/>
    <property type="molecule type" value="Genomic_DNA"/>
</dbReference>
<dbReference type="SUPFAM" id="SSF56752">
    <property type="entry name" value="D-aminoacid aminotransferase-like PLP-dependent enzymes"/>
    <property type="match status" value="1"/>
</dbReference>
<gene>
    <name evidence="1" type="ORF">SAMN05421806_10969</name>
</gene>
<organism evidence="1 2">
    <name type="scientific">Streptomyces indicus</name>
    <dbReference type="NCBI Taxonomy" id="417292"/>
    <lineage>
        <taxon>Bacteria</taxon>
        <taxon>Bacillati</taxon>
        <taxon>Actinomycetota</taxon>
        <taxon>Actinomycetes</taxon>
        <taxon>Kitasatosporales</taxon>
        <taxon>Streptomycetaceae</taxon>
        <taxon>Streptomyces</taxon>
    </lineage>
</organism>
<sequence length="260" mass="28236">MTAPPLLRVEIDGRPADAESLLYPATTAYGHFTAMQVRGGATRGLALHLERLRAATWELWERELDGERVRGLVRHALGDTDADASVRVYVHCPEDEPTVMVTVRGPQDMAARPQALQSVAYRRPAAHLKHLGGFGQNYYGQRARAAGFDDVLLVEDDGRVLEGGITNVGFLDSAGVVWPDGPSLAGITMQLVEARLAEAGIASRRGRVMLDGLGAYRAAFVTNSQGLAPVRRIDDTVLPVDEKLMARLGEVYAGVPWDRL</sequence>
<dbReference type="Proteomes" id="UP000199155">
    <property type="component" value="Unassembled WGS sequence"/>
</dbReference>
<accession>A0A1G9D7R0</accession>
<name>A0A1G9D7R0_9ACTN</name>
<evidence type="ECO:0000313" key="2">
    <source>
        <dbReference type="Proteomes" id="UP000199155"/>
    </source>
</evidence>